<dbReference type="PRINTS" id="PR00837">
    <property type="entry name" value="V5TPXLIKE"/>
</dbReference>
<dbReference type="Gene3D" id="3.40.33.10">
    <property type="entry name" value="CAP"/>
    <property type="match status" value="1"/>
</dbReference>
<dbReference type="Proteomes" id="UP001140453">
    <property type="component" value="Unassembled WGS sequence"/>
</dbReference>
<feature type="chain" id="PRO_5040737137" description="SCP domain-containing protein" evidence="2">
    <location>
        <begin position="19"/>
        <end position="262"/>
    </location>
</feature>
<evidence type="ECO:0000313" key="4">
    <source>
        <dbReference type="EMBL" id="KAJ4387650.1"/>
    </source>
</evidence>
<dbReference type="PROSITE" id="PS01009">
    <property type="entry name" value="CRISP_1"/>
    <property type="match status" value="1"/>
</dbReference>
<keyword evidence="2" id="KW-0732">Signal</keyword>
<feature type="region of interest" description="Disordered" evidence="1">
    <location>
        <begin position="109"/>
        <end position="131"/>
    </location>
</feature>
<evidence type="ECO:0000313" key="5">
    <source>
        <dbReference type="Proteomes" id="UP001140453"/>
    </source>
</evidence>
<feature type="compositionally biased region" description="Polar residues" evidence="1">
    <location>
        <begin position="115"/>
        <end position="131"/>
    </location>
</feature>
<accession>A0A9W8YLC9</accession>
<sequence>MQFSNLALAAFITAGVEAACPQQGHQFHRPSGVPSFSARPSGFSIPAYSFPSFPLPTTLSTVVTSASASVPVVESTSSVELTSSVEPTTTAAPTTSAAVTTSSAAAATTSAASSDSGLTTDQSNALASHNSARSDVGESALTWDAGLASDAQTWADHLATLGAGTLVHDDQNTEGENLYWSSDSTDPYAAAAEAWIAEKSAYNGEAITGSGNFENYGHYTQIIWASTTAVGMAIADDGSGGVYVVARYSPAGNVIGETPTTA</sequence>
<dbReference type="FunFam" id="3.40.33.10:FF:000010">
    <property type="entry name" value="Predicted protein"/>
    <property type="match status" value="1"/>
</dbReference>
<feature type="signal peptide" evidence="2">
    <location>
        <begin position="1"/>
        <end position="18"/>
    </location>
</feature>
<feature type="domain" description="SCP" evidence="3">
    <location>
        <begin position="120"/>
        <end position="256"/>
    </location>
</feature>
<dbReference type="InterPro" id="IPR018244">
    <property type="entry name" value="Allrgn_V5/Tpx1_CS"/>
</dbReference>
<dbReference type="SUPFAM" id="SSF55797">
    <property type="entry name" value="PR-1-like"/>
    <property type="match status" value="1"/>
</dbReference>
<dbReference type="PANTHER" id="PTHR10334">
    <property type="entry name" value="CYSTEINE-RICH SECRETORY PROTEIN-RELATED"/>
    <property type="match status" value="1"/>
</dbReference>
<gene>
    <name evidence="4" type="ORF">N0V93_008247</name>
</gene>
<dbReference type="InterPro" id="IPR014044">
    <property type="entry name" value="CAP_dom"/>
</dbReference>
<proteinExistence type="predicted"/>
<dbReference type="EMBL" id="JAPEVB010000005">
    <property type="protein sequence ID" value="KAJ4387650.1"/>
    <property type="molecule type" value="Genomic_DNA"/>
</dbReference>
<evidence type="ECO:0000256" key="1">
    <source>
        <dbReference type="SAM" id="MobiDB-lite"/>
    </source>
</evidence>
<reference evidence="4" key="1">
    <citation type="submission" date="2022-10" db="EMBL/GenBank/DDBJ databases">
        <title>Tapping the CABI collections for fungal endophytes: first genome assemblies for Collariella, Neodidymelliopsis, Ascochyta clinopodiicola, Didymella pomorum, Didymosphaeria variabile, Neocosmospora piperis and Neocucurbitaria cava.</title>
        <authorList>
            <person name="Hill R."/>
        </authorList>
    </citation>
    <scope>NUCLEOTIDE SEQUENCE</scope>
    <source>
        <strain evidence="4">IMI 355082</strain>
    </source>
</reference>
<comment type="caution">
    <text evidence="4">The sequence shown here is derived from an EMBL/GenBank/DDBJ whole genome shotgun (WGS) entry which is preliminary data.</text>
</comment>
<dbReference type="AlphaFoldDB" id="A0A9W8YLC9"/>
<organism evidence="4 5">
    <name type="scientific">Gnomoniopsis smithogilvyi</name>
    <dbReference type="NCBI Taxonomy" id="1191159"/>
    <lineage>
        <taxon>Eukaryota</taxon>
        <taxon>Fungi</taxon>
        <taxon>Dikarya</taxon>
        <taxon>Ascomycota</taxon>
        <taxon>Pezizomycotina</taxon>
        <taxon>Sordariomycetes</taxon>
        <taxon>Sordariomycetidae</taxon>
        <taxon>Diaporthales</taxon>
        <taxon>Gnomoniaceae</taxon>
        <taxon>Gnomoniopsis</taxon>
    </lineage>
</organism>
<evidence type="ECO:0000256" key="2">
    <source>
        <dbReference type="SAM" id="SignalP"/>
    </source>
</evidence>
<keyword evidence="5" id="KW-1185">Reference proteome</keyword>
<protein>
    <recommendedName>
        <fullName evidence="3">SCP domain-containing protein</fullName>
    </recommendedName>
</protein>
<dbReference type="InterPro" id="IPR001283">
    <property type="entry name" value="CRISP-related"/>
</dbReference>
<dbReference type="InterPro" id="IPR035940">
    <property type="entry name" value="CAP_sf"/>
</dbReference>
<feature type="region of interest" description="Disordered" evidence="1">
    <location>
        <begin position="82"/>
        <end position="101"/>
    </location>
</feature>
<dbReference type="Pfam" id="PF00188">
    <property type="entry name" value="CAP"/>
    <property type="match status" value="1"/>
</dbReference>
<dbReference type="SMART" id="SM00198">
    <property type="entry name" value="SCP"/>
    <property type="match status" value="1"/>
</dbReference>
<dbReference type="OrthoDB" id="43654at2759"/>
<dbReference type="GO" id="GO:0005576">
    <property type="term" value="C:extracellular region"/>
    <property type="evidence" value="ECO:0007669"/>
    <property type="project" value="InterPro"/>
</dbReference>
<name>A0A9W8YLC9_9PEZI</name>
<evidence type="ECO:0000259" key="3">
    <source>
        <dbReference type="SMART" id="SM00198"/>
    </source>
</evidence>